<keyword evidence="2" id="KW-0732">Signal</keyword>
<sequence length="162" mass="18025">MRLTQTGKRTSCTTTLLALLCILHVVSACLPANGSDYPCNSTTIYEPTSLVRARRHPLRTKWNSVSRKPFLIIGFVVSGFFAVGLVVVYIKRFHGKLCHRTTSGNLGQHTELWTVLPPLYEDVIKESWAASKAGRRVSGATPPPSYDEAYKTFPFPSQVTRI</sequence>
<accession>A0A4D5RUY8</accession>
<evidence type="ECO:0000256" key="1">
    <source>
        <dbReference type="SAM" id="Phobius"/>
    </source>
</evidence>
<protein>
    <submittedName>
        <fullName evidence="3">Uncharacterized protein</fullName>
    </submittedName>
</protein>
<reference evidence="3" key="1">
    <citation type="submission" date="2019-04" db="EMBL/GenBank/DDBJ databases">
        <title>An insight into the mialome of Ixodes scapularis.</title>
        <authorList>
            <person name="Ribeiro J.M."/>
            <person name="Mather T.N."/>
            <person name="Karim S."/>
        </authorList>
    </citation>
    <scope>NUCLEOTIDE SEQUENCE</scope>
</reference>
<evidence type="ECO:0000256" key="2">
    <source>
        <dbReference type="SAM" id="SignalP"/>
    </source>
</evidence>
<dbReference type="VEuPathDB" id="VectorBase:ISCP_030601"/>
<name>A0A4D5RUY8_IXOSC</name>
<keyword evidence="1" id="KW-0472">Membrane</keyword>
<proteinExistence type="predicted"/>
<keyword evidence="1" id="KW-0812">Transmembrane</keyword>
<feature type="transmembrane region" description="Helical" evidence="1">
    <location>
        <begin position="70"/>
        <end position="90"/>
    </location>
</feature>
<feature type="signal peptide" evidence="2">
    <location>
        <begin position="1"/>
        <end position="28"/>
    </location>
</feature>
<keyword evidence="1" id="KW-1133">Transmembrane helix</keyword>
<dbReference type="PROSITE" id="PS51257">
    <property type="entry name" value="PROKAR_LIPOPROTEIN"/>
    <property type="match status" value="1"/>
</dbReference>
<evidence type="ECO:0000313" key="3">
    <source>
        <dbReference type="EMBL" id="MOY41140.1"/>
    </source>
</evidence>
<dbReference type="OrthoDB" id="10507175at2759"/>
<dbReference type="AlphaFoldDB" id="A0A4D5RUY8"/>
<feature type="chain" id="PRO_5020022563" evidence="2">
    <location>
        <begin position="29"/>
        <end position="162"/>
    </location>
</feature>
<organism evidence="3">
    <name type="scientific">Ixodes scapularis</name>
    <name type="common">Black-legged tick</name>
    <name type="synonym">Deer tick</name>
    <dbReference type="NCBI Taxonomy" id="6945"/>
    <lineage>
        <taxon>Eukaryota</taxon>
        <taxon>Metazoa</taxon>
        <taxon>Ecdysozoa</taxon>
        <taxon>Arthropoda</taxon>
        <taxon>Chelicerata</taxon>
        <taxon>Arachnida</taxon>
        <taxon>Acari</taxon>
        <taxon>Parasitiformes</taxon>
        <taxon>Ixodida</taxon>
        <taxon>Ixodoidea</taxon>
        <taxon>Ixodidae</taxon>
        <taxon>Ixodinae</taxon>
        <taxon>Ixodes</taxon>
    </lineage>
</organism>
<dbReference type="EMBL" id="GHJT01007169">
    <property type="protein sequence ID" value="MOY41140.1"/>
    <property type="molecule type" value="Transcribed_RNA"/>
</dbReference>